<evidence type="ECO:0000256" key="1">
    <source>
        <dbReference type="SAM" id="Phobius"/>
    </source>
</evidence>
<sequence length="263" mass="29245">MFNMAVVTLKGIFRDRVFHGIIVVGIIFLLIPSVCSLSMRQVTELSITLSLSLLSFILLLLAVFLGGTSLWKDIERRYTFSVLSLPIDRWSYLFGKFMGVALFMTMTACVLGGIALLIVWLVSGTYPPDRPVVWSYLVAAIAFDVFKYLLLIAIAILFSTVSTSFFLPVFGTICIFIVGCASQQVYDYLHSSTSVDIAPYVKKVATVLYYVLPNFSAFDLKVNAIYAIAPDGKGLVLTVLYCFVYTSLILISAALLFLHREMK</sequence>
<keyword evidence="1" id="KW-0472">Membrane</keyword>
<proteinExistence type="predicted"/>
<dbReference type="Pfam" id="PF12679">
    <property type="entry name" value="ABC2_membrane_2"/>
    <property type="match status" value="1"/>
</dbReference>
<name>A0A0C1TNW5_9BACT</name>
<protein>
    <submittedName>
        <fullName evidence="2">Membrane protein</fullName>
    </submittedName>
</protein>
<evidence type="ECO:0000313" key="3">
    <source>
        <dbReference type="Proteomes" id="UP000031433"/>
    </source>
</evidence>
<feature type="transmembrane region" description="Helical" evidence="1">
    <location>
        <begin position="92"/>
        <end position="122"/>
    </location>
</feature>
<feature type="transmembrane region" description="Helical" evidence="1">
    <location>
        <begin position="235"/>
        <end position="258"/>
    </location>
</feature>
<keyword evidence="1" id="KW-1133">Transmembrane helix</keyword>
<keyword evidence="3" id="KW-1185">Reference proteome</keyword>
<dbReference type="Proteomes" id="UP000031433">
    <property type="component" value="Unassembled WGS sequence"/>
</dbReference>
<organism evidence="2 3">
    <name type="scientific">Geobacter soli</name>
    <dbReference type="NCBI Taxonomy" id="1510391"/>
    <lineage>
        <taxon>Bacteria</taxon>
        <taxon>Pseudomonadati</taxon>
        <taxon>Thermodesulfobacteriota</taxon>
        <taxon>Desulfuromonadia</taxon>
        <taxon>Geobacterales</taxon>
        <taxon>Geobacteraceae</taxon>
        <taxon>Geobacter</taxon>
    </lineage>
</organism>
<dbReference type="PANTHER" id="PTHR43471">
    <property type="entry name" value="ABC TRANSPORTER PERMEASE"/>
    <property type="match status" value="1"/>
</dbReference>
<dbReference type="PANTHER" id="PTHR43471:SF10">
    <property type="entry name" value="SLL1107 PROTEIN"/>
    <property type="match status" value="1"/>
</dbReference>
<feature type="transmembrane region" description="Helical" evidence="1">
    <location>
        <begin position="165"/>
        <end position="186"/>
    </location>
</feature>
<accession>A0A0C1TNW5</accession>
<comment type="caution">
    <text evidence="2">The sequence shown here is derived from an EMBL/GenBank/DDBJ whole genome shotgun (WGS) entry which is preliminary data.</text>
</comment>
<reference evidence="2 3" key="1">
    <citation type="submission" date="2015-01" db="EMBL/GenBank/DDBJ databases">
        <title>Genome sequence of the anaerobic bacterium Geobacter soli GSS01, a dissimilatory Fe(III) reducer from soil.</title>
        <authorList>
            <person name="Yang G."/>
            <person name="Zhou S."/>
        </authorList>
    </citation>
    <scope>NUCLEOTIDE SEQUENCE [LARGE SCALE GENOMIC DNA]</scope>
    <source>
        <strain evidence="2 3">GSS01</strain>
    </source>
</reference>
<dbReference type="EMBL" id="JXBL01000001">
    <property type="protein sequence ID" value="KIE42514.1"/>
    <property type="molecule type" value="Genomic_DNA"/>
</dbReference>
<dbReference type="AlphaFoldDB" id="A0A0C1TNW5"/>
<dbReference type="RefSeq" id="WP_039645151.1">
    <property type="nucleotide sequence ID" value="NZ_JXBL01000001.1"/>
</dbReference>
<evidence type="ECO:0000313" key="2">
    <source>
        <dbReference type="EMBL" id="KIE42514.1"/>
    </source>
</evidence>
<feature type="transmembrane region" description="Helical" evidence="1">
    <location>
        <begin position="45"/>
        <end position="71"/>
    </location>
</feature>
<keyword evidence="1" id="KW-0812">Transmembrane</keyword>
<gene>
    <name evidence="2" type="ORF">SE37_07685</name>
</gene>
<feature type="transmembrane region" description="Helical" evidence="1">
    <location>
        <begin position="134"/>
        <end position="158"/>
    </location>
</feature>
<feature type="transmembrane region" description="Helical" evidence="1">
    <location>
        <begin position="21"/>
        <end position="39"/>
    </location>
</feature>